<gene>
    <name evidence="2" type="ORF">AWB82_04407</name>
</gene>
<sequence>MRKPLLLLYWMPCVALGQNPVPLACTVAERGFLPVTPADWAGWGLVAVTFITVAGGFGTAVWAARKTAHEELRRRVRRDRERLLTVVKIIELAVGRQDYLTETLTTQQEIIAKKDAYEVMPEILGYERTLNSIDISRLPSKIVQVTLVMAANFTKFRIVLQNAFESADAMDEGALQEFREDMEGIRNEMHGLKYNILDVARTASEFKDEF</sequence>
<accession>A0A158BR29</accession>
<reference evidence="2" key="1">
    <citation type="submission" date="2016-01" db="EMBL/GenBank/DDBJ databases">
        <authorList>
            <person name="Peeters C."/>
        </authorList>
    </citation>
    <scope>NUCLEOTIDE SEQUENCE [LARGE SCALE GENOMIC DNA]</scope>
    <source>
        <strain evidence="2">LMG 29325</strain>
    </source>
</reference>
<evidence type="ECO:0000313" key="3">
    <source>
        <dbReference type="Proteomes" id="UP000054596"/>
    </source>
</evidence>
<keyword evidence="1" id="KW-0812">Transmembrane</keyword>
<organism evidence="2 3">
    <name type="scientific">Caballeronia glebae</name>
    <dbReference type="NCBI Taxonomy" id="1777143"/>
    <lineage>
        <taxon>Bacteria</taxon>
        <taxon>Pseudomonadati</taxon>
        <taxon>Pseudomonadota</taxon>
        <taxon>Betaproteobacteria</taxon>
        <taxon>Burkholderiales</taxon>
        <taxon>Burkholderiaceae</taxon>
        <taxon>Caballeronia</taxon>
    </lineage>
</organism>
<name>A0A158BR29_9BURK</name>
<keyword evidence="3" id="KW-1185">Reference proteome</keyword>
<protein>
    <submittedName>
        <fullName evidence="2">Uncharacterized protein</fullName>
    </submittedName>
</protein>
<evidence type="ECO:0000256" key="1">
    <source>
        <dbReference type="SAM" id="Phobius"/>
    </source>
</evidence>
<keyword evidence="1" id="KW-1133">Transmembrane helix</keyword>
<keyword evidence="1" id="KW-0472">Membrane</keyword>
<dbReference type="AlphaFoldDB" id="A0A158BR29"/>
<comment type="caution">
    <text evidence="2">The sequence shown here is derived from an EMBL/GenBank/DDBJ whole genome shotgun (WGS) entry which is preliminary data.</text>
</comment>
<evidence type="ECO:0000313" key="2">
    <source>
        <dbReference type="EMBL" id="SAK72146.1"/>
    </source>
</evidence>
<dbReference type="EMBL" id="FCOJ02000034">
    <property type="protein sequence ID" value="SAK72146.1"/>
    <property type="molecule type" value="Genomic_DNA"/>
</dbReference>
<dbReference type="Proteomes" id="UP000054596">
    <property type="component" value="Unassembled WGS sequence"/>
</dbReference>
<feature type="transmembrane region" description="Helical" evidence="1">
    <location>
        <begin position="40"/>
        <end position="64"/>
    </location>
</feature>
<proteinExistence type="predicted"/>